<dbReference type="InterPro" id="IPR050742">
    <property type="entry name" value="Helicase_Restrict-Modif_Enz"/>
</dbReference>
<dbReference type="Pfam" id="PF22548">
    <property type="entry name" value="AEP-TOTE"/>
    <property type="match status" value="1"/>
</dbReference>
<dbReference type="PROSITE" id="PS51192">
    <property type="entry name" value="HELICASE_ATP_BIND_1"/>
    <property type="match status" value="1"/>
</dbReference>
<keyword evidence="3" id="KW-0347">Helicase</keyword>
<proteinExistence type="predicted"/>
<evidence type="ECO:0000313" key="3">
    <source>
        <dbReference type="EMBL" id="MBS5588587.1"/>
    </source>
</evidence>
<dbReference type="InterPro" id="IPR001650">
    <property type="entry name" value="Helicase_C-like"/>
</dbReference>
<gene>
    <name evidence="3" type="ORF">KHX14_07190</name>
</gene>
<evidence type="ECO:0000313" key="4">
    <source>
        <dbReference type="Proteomes" id="UP000751224"/>
    </source>
</evidence>
<sequence>MNIDDLLKENRFLKEENQKLRELLKGYGYIFDDIIKLNALEKIKMYRSYFRGRDDIFARYYIKSFYVPCYNRNKKDMCYFENGRKKCSKCHNADFIALSDEIIKKHIKEKDHLVGLYPLLKDNTCYLLAIDFDEDDWFDAMLSVYRVAKRYGIDCLMERSKSGNGGHLWIFFESAIESYKARKLGFFLLNEAMKVNKNLSYSSFDRMFPNQDTMPIGGFGNLIVLPLQYDAINNTNTLFIDENGMVIKKKNYSLADSQFAYLASIRKMDIVDVDKIIQISNESILSYGISETMDAKINKEIKVIENTMLKIYRLDLNAITLNIIKKLATVWNPEYFKLQKMHRPIYYKETPAVLSEFEVSDEYIYIPRGLKEKMIKTFNQRLIIHEYTNIGNEIDISFKGELFDYQNKAVQELTKHNIGILESPTGSGKTVMALSIIAKYKISTLIVLPSKELLKQWKCQIDNFLEYPRAKLKKEHYIGEYTGNKKRLKGKIDVATIQSLININEISKLQQYGLVIIDECHHVASNTYRTLIKNINAKRIYGFTATPQRQDGQELITNMYLGEIVFKIDEKDIVEYRDYDQILIPRFTSVCLVEEDRDFNMIIDILCKNQKRNHLIINDVIKEFKENRNIIILSDRIEHLKYLYKQLIHVDENVYLYLGETKKRDKEKILEHLKYANNFNYILLASCKLIGEGFDLPNLETMFMATPFSWKGRTKQYSGRLHRTSEGKELVRVYDYVDHNILMLNKMFNKRLKIYLHEGYKLLENDHVTVLERYFYSNMKYYEVLRLDMLNAKKEIIIFSSKIKISRIKQIYNFIQELLYSGINIVIIVKKVNEMGDVLNYLNSLGVKIIFSEINIDNLIIDNRILWLPNTSYLEKQSLNSTAIRLDNVEIIEEIINDVNKLMKYNSN</sequence>
<dbReference type="Pfam" id="PF00271">
    <property type="entry name" value="Helicase_C"/>
    <property type="match status" value="1"/>
</dbReference>
<feature type="domain" description="Helicase ATP-binding" evidence="1">
    <location>
        <begin position="410"/>
        <end position="565"/>
    </location>
</feature>
<dbReference type="Gene3D" id="3.40.50.300">
    <property type="entry name" value="P-loop containing nucleotide triphosphate hydrolases"/>
    <property type="match status" value="2"/>
</dbReference>
<evidence type="ECO:0000259" key="1">
    <source>
        <dbReference type="PROSITE" id="PS51192"/>
    </source>
</evidence>
<feature type="domain" description="Helicase C-terminal" evidence="2">
    <location>
        <begin position="616"/>
        <end position="768"/>
    </location>
</feature>
<dbReference type="PANTHER" id="PTHR47396">
    <property type="entry name" value="TYPE I RESTRICTION ENZYME ECOKI R PROTEIN"/>
    <property type="match status" value="1"/>
</dbReference>
<reference evidence="3" key="1">
    <citation type="submission" date="2021-02" db="EMBL/GenBank/DDBJ databases">
        <title>Infant gut strain persistence is associated with maternal origin, phylogeny, and functional potential including surface adhesion and iron acquisition.</title>
        <authorList>
            <person name="Lou Y.C."/>
        </authorList>
    </citation>
    <scope>NUCLEOTIDE SEQUENCE</scope>
    <source>
        <strain evidence="3">L3_108_000G1_dasL3_108_000G1_metabat.metabat.11</strain>
    </source>
</reference>
<dbReference type="GO" id="GO:0004386">
    <property type="term" value="F:helicase activity"/>
    <property type="evidence" value="ECO:0007669"/>
    <property type="project" value="UniProtKB-KW"/>
</dbReference>
<dbReference type="CDD" id="cd17926">
    <property type="entry name" value="DEXHc_RE"/>
    <property type="match status" value="1"/>
</dbReference>
<dbReference type="RefSeq" id="WP_303887461.1">
    <property type="nucleotide sequence ID" value="NZ_JAGZCC010000039.1"/>
</dbReference>
<dbReference type="AlphaFoldDB" id="A0A943EQ77"/>
<dbReference type="GO" id="GO:0005829">
    <property type="term" value="C:cytosol"/>
    <property type="evidence" value="ECO:0007669"/>
    <property type="project" value="TreeGrafter"/>
</dbReference>
<dbReference type="InterPro" id="IPR054347">
    <property type="entry name" value="TOTE_primase"/>
</dbReference>
<dbReference type="SMART" id="SM00487">
    <property type="entry name" value="DEXDc"/>
    <property type="match status" value="1"/>
</dbReference>
<dbReference type="InterPro" id="IPR014001">
    <property type="entry name" value="Helicase_ATP-bd"/>
</dbReference>
<dbReference type="Proteomes" id="UP000751224">
    <property type="component" value="Unassembled WGS sequence"/>
</dbReference>
<dbReference type="GO" id="GO:0005524">
    <property type="term" value="F:ATP binding"/>
    <property type="evidence" value="ECO:0007669"/>
    <property type="project" value="InterPro"/>
</dbReference>
<dbReference type="GO" id="GO:0003677">
    <property type="term" value="F:DNA binding"/>
    <property type="evidence" value="ECO:0007669"/>
    <property type="project" value="InterPro"/>
</dbReference>
<name>A0A943EQ77_9FIRM</name>
<dbReference type="InterPro" id="IPR027417">
    <property type="entry name" value="P-loop_NTPase"/>
</dbReference>
<dbReference type="InterPro" id="IPR006935">
    <property type="entry name" value="Helicase/UvrB_N"/>
</dbReference>
<protein>
    <submittedName>
        <fullName evidence="3">DEAD/DEAH box helicase family protein</fullName>
    </submittedName>
</protein>
<dbReference type="GO" id="GO:0016787">
    <property type="term" value="F:hydrolase activity"/>
    <property type="evidence" value="ECO:0007669"/>
    <property type="project" value="InterPro"/>
</dbReference>
<accession>A0A943EQ77</accession>
<dbReference type="Pfam" id="PF04851">
    <property type="entry name" value="ResIII"/>
    <property type="match status" value="1"/>
</dbReference>
<dbReference type="SUPFAM" id="SSF52540">
    <property type="entry name" value="P-loop containing nucleoside triphosphate hydrolases"/>
    <property type="match status" value="2"/>
</dbReference>
<organism evidence="3 4">
    <name type="scientific">Thomasclavelia spiroformis</name>
    <dbReference type="NCBI Taxonomy" id="29348"/>
    <lineage>
        <taxon>Bacteria</taxon>
        <taxon>Bacillati</taxon>
        <taxon>Bacillota</taxon>
        <taxon>Erysipelotrichia</taxon>
        <taxon>Erysipelotrichales</taxon>
        <taxon>Coprobacillaceae</taxon>
        <taxon>Thomasclavelia</taxon>
    </lineage>
</organism>
<dbReference type="EMBL" id="JAGZCC010000039">
    <property type="protein sequence ID" value="MBS5588587.1"/>
    <property type="molecule type" value="Genomic_DNA"/>
</dbReference>
<dbReference type="PROSITE" id="PS51194">
    <property type="entry name" value="HELICASE_CTER"/>
    <property type="match status" value="1"/>
</dbReference>
<dbReference type="CDD" id="cd18785">
    <property type="entry name" value="SF2_C"/>
    <property type="match status" value="1"/>
</dbReference>
<keyword evidence="3" id="KW-0547">Nucleotide-binding</keyword>
<comment type="caution">
    <text evidence="3">The sequence shown here is derived from an EMBL/GenBank/DDBJ whole genome shotgun (WGS) entry which is preliminary data.</text>
</comment>
<keyword evidence="3" id="KW-0378">Hydrolase</keyword>
<keyword evidence="3" id="KW-0067">ATP-binding</keyword>
<evidence type="ECO:0000259" key="2">
    <source>
        <dbReference type="PROSITE" id="PS51194"/>
    </source>
</evidence>
<dbReference type="PANTHER" id="PTHR47396:SF1">
    <property type="entry name" value="ATP-DEPENDENT HELICASE IRC3-RELATED"/>
    <property type="match status" value="1"/>
</dbReference>